<name>A0A1Y2T8Q8_SYMTR</name>
<reference evidence="2" key="1">
    <citation type="submission" date="2016-04" db="EMBL/GenBank/DDBJ databases">
        <authorList>
            <person name="Antunes L.P."/>
            <person name="Martins L.F."/>
            <person name="Pereira R.V."/>
            <person name="Thomas A.M."/>
            <person name="Barbosa D."/>
            <person name="Nascimento L."/>
            <person name="Silva G.M."/>
            <person name="Condomitti G.W."/>
            <person name="Digiampietri L.A."/>
            <person name="Lombardi K.C."/>
            <person name="Ramos P.L."/>
            <person name="Quaggio R.B."/>
            <person name="Oliveira J.C."/>
            <person name="Pascon R.C."/>
            <person name="Cruz J.B."/>
            <person name="Silva A.M."/>
            <person name="Setubal J.C."/>
        </authorList>
    </citation>
    <scope>NUCLEOTIDE SEQUENCE [LARGE SCALE GENOMIC DNA]</scope>
</reference>
<evidence type="ECO:0000313" key="2">
    <source>
        <dbReference type="Proteomes" id="UP000194267"/>
    </source>
</evidence>
<dbReference type="Proteomes" id="UP000194267">
    <property type="component" value="Unassembled WGS sequence"/>
</dbReference>
<proteinExistence type="predicted"/>
<organism evidence="1 2">
    <name type="scientific">Symbiobacterium thermophilum</name>
    <dbReference type="NCBI Taxonomy" id="2734"/>
    <lineage>
        <taxon>Bacteria</taxon>
        <taxon>Bacillati</taxon>
        <taxon>Bacillota</taxon>
        <taxon>Clostridia</taxon>
        <taxon>Eubacteriales</taxon>
        <taxon>Symbiobacteriaceae</taxon>
        <taxon>Symbiobacterium</taxon>
    </lineage>
</organism>
<evidence type="ECO:0000313" key="1">
    <source>
        <dbReference type="EMBL" id="OTA42114.1"/>
    </source>
</evidence>
<accession>A0A1Y2T8Q8</accession>
<dbReference type="AlphaFoldDB" id="A0A1Y2T8Q8"/>
<dbReference type="EMBL" id="LWLV01000073">
    <property type="protein sequence ID" value="OTA42114.1"/>
    <property type="molecule type" value="Genomic_DNA"/>
</dbReference>
<gene>
    <name evidence="1" type="ORF">A6D92_01490</name>
</gene>
<sequence length="69" mass="8012">MTTPEVRFPNLPIWWLRRFRGVATKYLGHYLTWFRDIVRIVEFPAGANMASADGRALLRRPADWGVPPT</sequence>
<comment type="caution">
    <text evidence="1">The sequence shown here is derived from an EMBL/GenBank/DDBJ whole genome shotgun (WGS) entry which is preliminary data.</text>
</comment>
<protein>
    <submittedName>
        <fullName evidence="1">Uncharacterized protein</fullName>
    </submittedName>
</protein>